<sequence length="78" mass="8618">MALTTDDLIAYLKNELNLEEDIDAETELFSSGMLDSVAMMNVIGFVEEKARIEVHPGDVTLENFDTVGRIVQLAESQA</sequence>
<dbReference type="Proteomes" id="UP001470809">
    <property type="component" value="Chromosome"/>
</dbReference>
<dbReference type="Pfam" id="PF00550">
    <property type="entry name" value="PP-binding"/>
    <property type="match status" value="1"/>
</dbReference>
<dbReference type="RefSeq" id="WP_342078283.1">
    <property type="nucleotide sequence ID" value="NZ_CP151767.2"/>
</dbReference>
<dbReference type="PROSITE" id="PS50075">
    <property type="entry name" value="CARRIER"/>
    <property type="match status" value="1"/>
</dbReference>
<dbReference type="Gene3D" id="1.10.1200.10">
    <property type="entry name" value="ACP-like"/>
    <property type="match status" value="1"/>
</dbReference>
<dbReference type="AlphaFoldDB" id="A0AAN0MCD3"/>
<name>A0AAN0MCD3_9RHOB</name>
<dbReference type="KEGG" id="yrh:AABB31_09060"/>
<evidence type="ECO:0000259" key="1">
    <source>
        <dbReference type="PROSITE" id="PS50075"/>
    </source>
</evidence>
<evidence type="ECO:0000313" key="3">
    <source>
        <dbReference type="Proteomes" id="UP001470809"/>
    </source>
</evidence>
<dbReference type="EMBL" id="CP151767">
    <property type="protein sequence ID" value="WZU68990.1"/>
    <property type="molecule type" value="Genomic_DNA"/>
</dbReference>
<organism evidence="2 3">
    <name type="scientific">Yoonia rhodophyticola</name>
    <dbReference type="NCBI Taxonomy" id="3137370"/>
    <lineage>
        <taxon>Bacteria</taxon>
        <taxon>Pseudomonadati</taxon>
        <taxon>Pseudomonadota</taxon>
        <taxon>Alphaproteobacteria</taxon>
        <taxon>Rhodobacterales</taxon>
        <taxon>Paracoccaceae</taxon>
        <taxon>Yoonia</taxon>
    </lineage>
</organism>
<evidence type="ECO:0000313" key="2">
    <source>
        <dbReference type="EMBL" id="WZU68990.1"/>
    </source>
</evidence>
<dbReference type="InterPro" id="IPR036736">
    <property type="entry name" value="ACP-like_sf"/>
</dbReference>
<feature type="domain" description="Carrier" evidence="1">
    <location>
        <begin position="1"/>
        <end position="78"/>
    </location>
</feature>
<dbReference type="SUPFAM" id="SSF47336">
    <property type="entry name" value="ACP-like"/>
    <property type="match status" value="1"/>
</dbReference>
<proteinExistence type="predicted"/>
<dbReference type="InterPro" id="IPR009081">
    <property type="entry name" value="PP-bd_ACP"/>
</dbReference>
<gene>
    <name evidence="2" type="ORF">AABB31_09060</name>
</gene>
<accession>A0AAN0MCD3</accession>
<protein>
    <submittedName>
        <fullName evidence="2">Phosphopantetheine-binding protein</fullName>
    </submittedName>
</protein>
<reference evidence="2" key="1">
    <citation type="submission" date="2024-08" db="EMBL/GenBank/DDBJ databases">
        <title>Phylogenomic analyses of a clade within the roseobacter group suggest taxonomic reassignments of species of the genera Aestuariivita, Citreicella, Loktanella, Nautella, Pelagibaca, Ruegeria, Thalassobius, Thiobacimonas and Tropicibacter, and the proposal o.</title>
        <authorList>
            <person name="Jeon C.O."/>
        </authorList>
    </citation>
    <scope>NUCLEOTIDE SEQUENCE</scope>
    <source>
        <strain evidence="2">SS1-5</strain>
    </source>
</reference>
<keyword evidence="3" id="KW-1185">Reference proteome</keyword>